<dbReference type="FunFam" id="2.40.270.10:FF:000011">
    <property type="entry name" value="DNA-directed RNA polymerase subunit beta"/>
    <property type="match status" value="1"/>
</dbReference>
<keyword evidence="5 12" id="KW-0548">Nucleotidyltransferase</keyword>
<dbReference type="PROSITE" id="PS01166">
    <property type="entry name" value="RNA_POL_BETA"/>
    <property type="match status" value="1"/>
</dbReference>
<dbReference type="InterPro" id="IPR007642">
    <property type="entry name" value="RNA_pol_Rpb2_2"/>
</dbReference>
<evidence type="ECO:0000313" key="22">
    <source>
        <dbReference type="Proteomes" id="UP000030693"/>
    </source>
</evidence>
<dbReference type="FunFam" id="3.90.1100.10:FF:000014">
    <property type="entry name" value="DNA-directed RNA polymerase subunit beta"/>
    <property type="match status" value="1"/>
</dbReference>
<organism evidence="21">
    <name type="scientific">Fonticula alba</name>
    <name type="common">Slime mold</name>
    <dbReference type="NCBI Taxonomy" id="691883"/>
    <lineage>
        <taxon>Eukaryota</taxon>
        <taxon>Rotosphaerida</taxon>
        <taxon>Fonticulaceae</taxon>
        <taxon>Fonticula</taxon>
    </lineage>
</organism>
<dbReference type="Gene3D" id="3.90.1110.10">
    <property type="entry name" value="RNA polymerase Rpb2, domain 2"/>
    <property type="match status" value="1"/>
</dbReference>
<dbReference type="GO" id="GO:0003899">
    <property type="term" value="F:DNA-directed RNA polymerase activity"/>
    <property type="evidence" value="ECO:0007669"/>
    <property type="project" value="UniProtKB-EC"/>
</dbReference>
<dbReference type="GO" id="GO:0003677">
    <property type="term" value="F:DNA binding"/>
    <property type="evidence" value="ECO:0007669"/>
    <property type="project" value="InterPro"/>
</dbReference>
<evidence type="ECO:0000256" key="6">
    <source>
        <dbReference type="ARBA" id="ARBA00022723"/>
    </source>
</evidence>
<dbReference type="OMA" id="LAYCSWC"/>
<dbReference type="Gene3D" id="2.40.270.10">
    <property type="entry name" value="DNA-directed RNA polymerase, subunit 2, domain 6"/>
    <property type="match status" value="1"/>
</dbReference>
<evidence type="ECO:0000256" key="13">
    <source>
        <dbReference type="SAM" id="MobiDB-lite"/>
    </source>
</evidence>
<evidence type="ECO:0000259" key="17">
    <source>
        <dbReference type="Pfam" id="PF04563"/>
    </source>
</evidence>
<feature type="domain" description="RNA polymerase Rpb2" evidence="20">
    <location>
        <begin position="674"/>
        <end position="705"/>
    </location>
</feature>
<dbReference type="InterPro" id="IPR007647">
    <property type="entry name" value="RNA_pol_Rpb2_5"/>
</dbReference>
<dbReference type="Pfam" id="PF04563">
    <property type="entry name" value="RNA_pol_Rpb2_1"/>
    <property type="match status" value="1"/>
</dbReference>
<dbReference type="InterPro" id="IPR007644">
    <property type="entry name" value="RNA_pol_bsu_protrusion"/>
</dbReference>
<evidence type="ECO:0000256" key="1">
    <source>
        <dbReference type="ARBA" id="ARBA00004123"/>
    </source>
</evidence>
<dbReference type="PANTHER" id="PTHR20856">
    <property type="entry name" value="DNA-DIRECTED RNA POLYMERASE I SUBUNIT 2"/>
    <property type="match status" value="1"/>
</dbReference>
<dbReference type="FunFam" id="3.90.1110.10:FF:000006">
    <property type="entry name" value="DNA-directed RNA polymerase subunit beta"/>
    <property type="match status" value="1"/>
</dbReference>
<evidence type="ECO:0000259" key="14">
    <source>
        <dbReference type="Pfam" id="PF00562"/>
    </source>
</evidence>
<dbReference type="CDD" id="cd00653">
    <property type="entry name" value="RNA_pol_B_RPB2"/>
    <property type="match status" value="1"/>
</dbReference>
<comment type="function">
    <text evidence="12">DNA-dependent RNA polymerase catalyzes the transcription of DNA into RNA using the four ribonucleoside triphosphates as substrates.</text>
</comment>
<reference evidence="21" key="1">
    <citation type="submission" date="2013-04" db="EMBL/GenBank/DDBJ databases">
        <title>The Genome Sequence of Fonticula alba ATCC 38817.</title>
        <authorList>
            <consortium name="The Broad Institute Genomics Platform"/>
            <person name="Russ C."/>
            <person name="Cuomo C."/>
            <person name="Burger G."/>
            <person name="Gray M.W."/>
            <person name="Holland P.W.H."/>
            <person name="King N."/>
            <person name="Lang F.B.F."/>
            <person name="Roger A.J."/>
            <person name="Ruiz-Trillo I."/>
            <person name="Brown M."/>
            <person name="Walker B."/>
            <person name="Young S."/>
            <person name="Zeng Q."/>
            <person name="Gargeya S."/>
            <person name="Fitzgerald M."/>
            <person name="Haas B."/>
            <person name="Abouelleil A."/>
            <person name="Allen A.W."/>
            <person name="Alvarado L."/>
            <person name="Arachchi H.M."/>
            <person name="Berlin A.M."/>
            <person name="Chapman S.B."/>
            <person name="Gainer-Dewar J."/>
            <person name="Goldberg J."/>
            <person name="Griggs A."/>
            <person name="Gujja S."/>
            <person name="Hansen M."/>
            <person name="Howarth C."/>
            <person name="Imamovic A."/>
            <person name="Ireland A."/>
            <person name="Larimer J."/>
            <person name="McCowan C."/>
            <person name="Murphy C."/>
            <person name="Pearson M."/>
            <person name="Poon T.W."/>
            <person name="Priest M."/>
            <person name="Roberts A."/>
            <person name="Saif S."/>
            <person name="Shea T."/>
            <person name="Sisk P."/>
            <person name="Sykes S."/>
            <person name="Wortman J."/>
            <person name="Nusbaum C."/>
            <person name="Birren B."/>
        </authorList>
    </citation>
    <scope>NUCLEOTIDE SEQUENCE [LARGE SCALE GENOMIC DNA]</scope>
    <source>
        <strain evidence="21">ATCC 38817</strain>
    </source>
</reference>
<dbReference type="Proteomes" id="UP000030693">
    <property type="component" value="Unassembled WGS sequence"/>
</dbReference>
<dbReference type="NCBIfam" id="NF007175">
    <property type="entry name" value="PRK09606.1"/>
    <property type="match status" value="1"/>
</dbReference>
<feature type="domain" description="RNA polymerase Rpb2" evidence="15">
    <location>
        <begin position="1094"/>
        <end position="1173"/>
    </location>
</feature>
<dbReference type="Gene3D" id="3.90.1100.10">
    <property type="match status" value="1"/>
</dbReference>
<dbReference type="InterPro" id="IPR007120">
    <property type="entry name" value="DNA-dir_RNAP_su2_dom"/>
</dbReference>
<dbReference type="FunFam" id="3.90.1100.10:FF:000021">
    <property type="entry name" value="DNA-directed RNA polymerase subunit beta"/>
    <property type="match status" value="1"/>
</dbReference>
<dbReference type="SUPFAM" id="SSF64484">
    <property type="entry name" value="beta and beta-prime subunits of DNA dependent RNA-polymerase"/>
    <property type="match status" value="1"/>
</dbReference>
<dbReference type="EMBL" id="KB932202">
    <property type="protein sequence ID" value="KCV72055.1"/>
    <property type="molecule type" value="Genomic_DNA"/>
</dbReference>
<dbReference type="InterPro" id="IPR037033">
    <property type="entry name" value="DNA-dir_RNAP_su2_hyb_sf"/>
</dbReference>
<evidence type="ECO:0000313" key="21">
    <source>
        <dbReference type="EMBL" id="KCV72055.1"/>
    </source>
</evidence>
<name>A0A058ZCB8_FONAL</name>
<evidence type="ECO:0000256" key="4">
    <source>
        <dbReference type="ARBA" id="ARBA00022679"/>
    </source>
</evidence>
<evidence type="ECO:0000256" key="8">
    <source>
        <dbReference type="ARBA" id="ARBA00023163"/>
    </source>
</evidence>
<dbReference type="Pfam" id="PF00562">
    <property type="entry name" value="RNA_pol_Rpb2_6"/>
    <property type="match status" value="1"/>
</dbReference>
<keyword evidence="3 12" id="KW-0240">DNA-directed RNA polymerase</keyword>
<comment type="similarity">
    <text evidence="2 11">Belongs to the RNA polymerase beta chain family.</text>
</comment>
<dbReference type="Pfam" id="PF04566">
    <property type="entry name" value="RNA_pol_Rpb2_4"/>
    <property type="match status" value="1"/>
</dbReference>
<keyword evidence="7" id="KW-0862">Zinc</keyword>
<dbReference type="InterPro" id="IPR007646">
    <property type="entry name" value="RNA_pol_Rpb2_4"/>
</dbReference>
<dbReference type="RefSeq" id="XP_009493633.1">
    <property type="nucleotide sequence ID" value="XM_009495358.1"/>
</dbReference>
<dbReference type="GO" id="GO:0000428">
    <property type="term" value="C:DNA-directed RNA polymerase complex"/>
    <property type="evidence" value="ECO:0007669"/>
    <property type="project" value="UniProtKB-KW"/>
</dbReference>
<feature type="domain" description="RNA polymerase Rpb2" evidence="18">
    <location>
        <begin position="483"/>
        <end position="547"/>
    </location>
</feature>
<dbReference type="Pfam" id="PF04561">
    <property type="entry name" value="RNA_pol_Rpb2_2"/>
    <property type="match status" value="1"/>
</dbReference>
<dbReference type="AlphaFoldDB" id="A0A058ZCB8"/>
<dbReference type="GeneID" id="20526189"/>
<dbReference type="Pfam" id="PF04565">
    <property type="entry name" value="RNA_pol_Rpb2_3"/>
    <property type="match status" value="1"/>
</dbReference>
<dbReference type="GO" id="GO:0046872">
    <property type="term" value="F:metal ion binding"/>
    <property type="evidence" value="ECO:0007669"/>
    <property type="project" value="UniProtKB-KW"/>
</dbReference>
<proteinExistence type="inferred from homology"/>
<dbReference type="InterPro" id="IPR015712">
    <property type="entry name" value="DNA-dir_RNA_pol_su2"/>
</dbReference>
<dbReference type="Gene3D" id="3.90.1800.10">
    <property type="entry name" value="RNA polymerase alpha subunit dimerisation domain"/>
    <property type="match status" value="1"/>
</dbReference>
<evidence type="ECO:0000256" key="5">
    <source>
        <dbReference type="ARBA" id="ARBA00022695"/>
    </source>
</evidence>
<keyword evidence="9" id="KW-0539">Nucleus</keyword>
<dbReference type="InterPro" id="IPR007645">
    <property type="entry name" value="RNA_pol_Rpb2_3"/>
</dbReference>
<dbReference type="GO" id="GO:0006383">
    <property type="term" value="P:transcription by RNA polymerase III"/>
    <property type="evidence" value="ECO:0007669"/>
    <property type="project" value="UniProtKB-ARBA"/>
</dbReference>
<protein>
    <recommendedName>
        <fullName evidence="12">DNA-directed RNA polymerase subunit beta</fullName>
        <ecNumber evidence="12">2.7.7.6</ecNumber>
    </recommendedName>
</protein>
<gene>
    <name evidence="21" type="ORF">H696_01464</name>
</gene>
<feature type="region of interest" description="Disordered" evidence="13">
    <location>
        <begin position="1"/>
        <end position="54"/>
    </location>
</feature>
<evidence type="ECO:0000259" key="18">
    <source>
        <dbReference type="Pfam" id="PF04565"/>
    </source>
</evidence>
<dbReference type="OrthoDB" id="10248617at2759"/>
<dbReference type="InterPro" id="IPR037034">
    <property type="entry name" value="RNA_pol_Rpb2_2_sf"/>
</dbReference>
<feature type="domain" description="RNA polymerase beta subunit protrusion" evidence="17">
    <location>
        <begin position="77"/>
        <end position="451"/>
    </location>
</feature>
<dbReference type="EC" id="2.7.7.6" evidence="12"/>
<dbReference type="Pfam" id="PF04560">
    <property type="entry name" value="RNA_pol_Rpb2_7"/>
    <property type="match status" value="1"/>
</dbReference>
<dbReference type="eggNOG" id="KOG0215">
    <property type="taxonomic scope" value="Eukaryota"/>
</dbReference>
<feature type="domain" description="RNA polymerase Rpb2" evidence="19">
    <location>
        <begin position="590"/>
        <end position="651"/>
    </location>
</feature>
<dbReference type="InterPro" id="IPR014724">
    <property type="entry name" value="RNA_pol_RPB2_OB-fold"/>
</dbReference>
<comment type="subcellular location">
    <subcellularLocation>
        <location evidence="1">Nucleus</location>
    </subcellularLocation>
</comment>
<dbReference type="Pfam" id="PF04567">
    <property type="entry name" value="RNA_pol_Rpb2_5"/>
    <property type="match status" value="1"/>
</dbReference>
<evidence type="ECO:0000256" key="12">
    <source>
        <dbReference type="RuleBase" id="RU363031"/>
    </source>
</evidence>
<keyword evidence="4 12" id="KW-0808">Transferase</keyword>
<evidence type="ECO:0000256" key="7">
    <source>
        <dbReference type="ARBA" id="ARBA00022833"/>
    </source>
</evidence>
<comment type="catalytic activity">
    <reaction evidence="10 12">
        <text>RNA(n) + a ribonucleoside 5'-triphosphate = RNA(n+1) + diphosphate</text>
        <dbReference type="Rhea" id="RHEA:21248"/>
        <dbReference type="Rhea" id="RHEA-COMP:14527"/>
        <dbReference type="Rhea" id="RHEA-COMP:17342"/>
        <dbReference type="ChEBI" id="CHEBI:33019"/>
        <dbReference type="ChEBI" id="CHEBI:61557"/>
        <dbReference type="ChEBI" id="CHEBI:140395"/>
        <dbReference type="EC" id="2.7.7.6"/>
    </reaction>
</comment>
<dbReference type="FunFam" id="3.90.1800.10:FF:000003">
    <property type="entry name" value="DNA-directed RNA polymerase subunit beta"/>
    <property type="match status" value="1"/>
</dbReference>
<dbReference type="Gene3D" id="2.40.50.150">
    <property type="match status" value="1"/>
</dbReference>
<accession>A0A058ZCB8</accession>
<keyword evidence="6" id="KW-0479">Metal-binding</keyword>
<dbReference type="InterPro" id="IPR007641">
    <property type="entry name" value="RNA_pol_Rpb2_7"/>
</dbReference>
<feature type="domain" description="DNA-directed RNA polymerase subunit 2 hybrid-binding" evidence="14">
    <location>
        <begin position="722"/>
        <end position="1092"/>
    </location>
</feature>
<dbReference type="GO" id="GO:0032549">
    <property type="term" value="F:ribonucleoside binding"/>
    <property type="evidence" value="ECO:0007669"/>
    <property type="project" value="InterPro"/>
</dbReference>
<evidence type="ECO:0000259" key="19">
    <source>
        <dbReference type="Pfam" id="PF04566"/>
    </source>
</evidence>
<keyword evidence="8 12" id="KW-0804">Transcription</keyword>
<evidence type="ECO:0000259" key="15">
    <source>
        <dbReference type="Pfam" id="PF04560"/>
    </source>
</evidence>
<sequence>MAPNTLAPMSVDKGACPKTASRSHPAKKAAGAAANPDKYSSFGKDESAADPESDLYKPIPTVQDKWKILPSFLEVRGLVKQHLDSFNYFINEDLRLIVSANARVVSDVDPSFYLKYTNVYVGKPSIEEDLTHHDIRPQECRLRELTYSAPIFVDIEYTRGRSIVGRRGVLIGRMPIMLRSSHCVLYGRTEDEVIQMEECPIDPGGYFVCKGVEKVILIQEQLSNNRIIVELDRKGFVTASVTSSTHERKSKTNLITKSNKIYLKHNSMTEDIPIAIILKAMGIESDQEIIQLIGSEQIFADAFGASLQEASLAKVFTSHQALEYIANRVRMPKRAWGGPAVQRRSRVDEARDILAQVVLAHVPVPQFYFRKKAIYIGLMIRRMILAQNDPSHIDDRDYYGNKRLELAGQLLGLLFEDLFKRFNFELKRSIDQTLSKSNRSQPFDVSRLIQVRQDVITNGLVHAISTGNWSVKRFKMERAGVTQVLSRLSFVSALGMMTRISSQFEKTRKVSGPRALQPSQFGMLCPSDTPEGEACGLIKNLALMTHVTTHVAETQIANIVFSIGAQDAELYSGTELAGSTALPGVEPYLVFLNGSMLGVVNDADKFVSEFRQIRRAGLVSEFVSVYRNSAQRCVHIASDGGRVCRPLVIVDTRTGAPRVTARHITELRLGLRSFQDFVRDGLVEYLDVNEENDSHIALYENLIHRDQTTHLEIEPFTILGVCAGVIPYPHHNQSPRNTYQCAMGKQAIGVISYNQYQRFDTLLYFICYPQRPLVTTRAFQMVDFDKLPAGQNAIIAVMSYTGYDIEDALVMNKASLDRGFARCQVLRKHSTVIKKYPNQSFDRIVGPPPGDQTGTKFGVLEADGICGVSERIEPGQIYVNKQTPINTSGTLRDLSVISDASFKSAPMTFRSPCSGYIDKVILTPNNDNQLLVKVNMRTTRRPELGDKFSSRHGQKGVVGVIVNQEDMPFTDEGLCPDIIMNPHGFPSRMTVGKMIELLAGKAGVLEGEDRYGTAFGGDKVDDMGEQLIAHGYNYFGKDYLTSGVTGEALTAYVFFGPVYYQKLKHMVMDKMHARARGPRAVLTRQPTEGRSRDGGLRLGEMERDCLIGYGASMLLLERLMTSSDEFEVDVCKRCGLLGYAGWCNYCKSSSEVSHLKIPYACKLLFQELQAMNIGKI</sequence>
<dbReference type="GO" id="GO:0005634">
    <property type="term" value="C:nucleus"/>
    <property type="evidence" value="ECO:0007669"/>
    <property type="project" value="UniProtKB-SubCell"/>
</dbReference>
<evidence type="ECO:0000256" key="11">
    <source>
        <dbReference type="RuleBase" id="RU000434"/>
    </source>
</evidence>
<keyword evidence="22" id="KW-1185">Reference proteome</keyword>
<evidence type="ECO:0000259" key="20">
    <source>
        <dbReference type="Pfam" id="PF04567"/>
    </source>
</evidence>
<evidence type="ECO:0000256" key="10">
    <source>
        <dbReference type="ARBA" id="ARBA00048552"/>
    </source>
</evidence>
<evidence type="ECO:0000256" key="3">
    <source>
        <dbReference type="ARBA" id="ARBA00022478"/>
    </source>
</evidence>
<dbReference type="Gene3D" id="3.90.1070.20">
    <property type="match status" value="1"/>
</dbReference>
<dbReference type="STRING" id="691883.A0A058ZCB8"/>
<evidence type="ECO:0000259" key="16">
    <source>
        <dbReference type="Pfam" id="PF04561"/>
    </source>
</evidence>
<evidence type="ECO:0000256" key="2">
    <source>
        <dbReference type="ARBA" id="ARBA00006835"/>
    </source>
</evidence>
<dbReference type="InterPro" id="IPR007121">
    <property type="entry name" value="RNA_pol_bsu_CS"/>
</dbReference>
<feature type="domain" description="RNA polymerase Rpb2" evidence="16">
    <location>
        <begin position="224"/>
        <end position="405"/>
    </location>
</feature>
<dbReference type="FunFam" id="2.40.270.10:FF:000006">
    <property type="entry name" value="DNA-directed RNA polymerase subunit beta"/>
    <property type="match status" value="1"/>
</dbReference>
<evidence type="ECO:0000256" key="9">
    <source>
        <dbReference type="ARBA" id="ARBA00023242"/>
    </source>
</evidence>